<dbReference type="AlphaFoldDB" id="A0A919VSP7"/>
<dbReference type="Pfam" id="PF02627">
    <property type="entry name" value="CMD"/>
    <property type="match status" value="1"/>
</dbReference>
<feature type="region of interest" description="Disordered" evidence="1">
    <location>
        <begin position="352"/>
        <end position="373"/>
    </location>
</feature>
<proteinExistence type="predicted"/>
<evidence type="ECO:0000256" key="1">
    <source>
        <dbReference type="SAM" id="MobiDB-lite"/>
    </source>
</evidence>
<gene>
    <name evidence="3" type="ORF">Aau02nite_60920</name>
</gene>
<evidence type="ECO:0000313" key="4">
    <source>
        <dbReference type="Proteomes" id="UP000681340"/>
    </source>
</evidence>
<organism evidence="3 4">
    <name type="scientific">Actinoplanes auranticolor</name>
    <dbReference type="NCBI Taxonomy" id="47988"/>
    <lineage>
        <taxon>Bacteria</taxon>
        <taxon>Bacillati</taxon>
        <taxon>Actinomycetota</taxon>
        <taxon>Actinomycetes</taxon>
        <taxon>Micromonosporales</taxon>
        <taxon>Micromonosporaceae</taxon>
        <taxon>Actinoplanes</taxon>
    </lineage>
</organism>
<dbReference type="SUPFAM" id="SSF69118">
    <property type="entry name" value="AhpD-like"/>
    <property type="match status" value="1"/>
</dbReference>
<accession>A0A919VSP7</accession>
<evidence type="ECO:0000313" key="3">
    <source>
        <dbReference type="EMBL" id="GIM74427.1"/>
    </source>
</evidence>
<dbReference type="InterPro" id="IPR003779">
    <property type="entry name" value="CMD-like"/>
</dbReference>
<reference evidence="3" key="1">
    <citation type="submission" date="2021-03" db="EMBL/GenBank/DDBJ databases">
        <title>Whole genome shotgun sequence of Actinoplanes auranticolor NBRC 12245.</title>
        <authorList>
            <person name="Komaki H."/>
            <person name="Tamura T."/>
        </authorList>
    </citation>
    <scope>NUCLEOTIDE SEQUENCE</scope>
    <source>
        <strain evidence="3">NBRC 12245</strain>
    </source>
</reference>
<dbReference type="InterPro" id="IPR029032">
    <property type="entry name" value="AhpD-like"/>
</dbReference>
<evidence type="ECO:0000259" key="2">
    <source>
        <dbReference type="Pfam" id="PF02627"/>
    </source>
</evidence>
<comment type="caution">
    <text evidence="3">The sequence shown here is derived from an EMBL/GenBank/DDBJ whole genome shotgun (WGS) entry which is preliminary data.</text>
</comment>
<dbReference type="RefSeq" id="WP_212992001.1">
    <property type="nucleotide sequence ID" value="NZ_BAABEA010000030.1"/>
</dbReference>
<feature type="domain" description="Carboxymuconolactone decarboxylase-like" evidence="2">
    <location>
        <begin position="72"/>
        <end position="113"/>
    </location>
</feature>
<sequence>MAERGTTTAMGLLAGASRYVTMTHIRHVQATKPQGAGGVVGHVYRRVEQDFGMLAPPIALHSPAPDLIAASWLVLRESLLVTGALPRAAREAIAAGVSLRNRCPYCVDVHGSALQGLLSGPDARAVAEGRLREVADGELRSVAGWAHEGGPHAAPAGWTPLQLAEGNAVAVAFEYLNRMVNVFLQPSPLPAGSGRAGRWVGARVMGRLARRAGPPGADLDLLAPALLPADMSWLRERASLAEAYARATAAFERAGEHAVPPDVRDMVIERLTAWAGRARPLTGAECDDAVDELRPWDRAAGRLALTAAVSSYRVSDAMVADFRRGERRDRELVELVGWSAFAAARQAGVWRAGHSSPAGDPARCPAVPQEPAG</sequence>
<name>A0A919VSP7_9ACTN</name>
<dbReference type="InterPro" id="IPR004675">
    <property type="entry name" value="AhpD_core"/>
</dbReference>
<dbReference type="EMBL" id="BOQL01000050">
    <property type="protein sequence ID" value="GIM74427.1"/>
    <property type="molecule type" value="Genomic_DNA"/>
</dbReference>
<dbReference type="GO" id="GO:0051920">
    <property type="term" value="F:peroxiredoxin activity"/>
    <property type="evidence" value="ECO:0007669"/>
    <property type="project" value="InterPro"/>
</dbReference>
<dbReference type="NCBIfam" id="TIGR00778">
    <property type="entry name" value="ahpD_dom"/>
    <property type="match status" value="1"/>
</dbReference>
<dbReference type="Gene3D" id="1.20.1290.10">
    <property type="entry name" value="AhpD-like"/>
    <property type="match status" value="1"/>
</dbReference>
<dbReference type="Proteomes" id="UP000681340">
    <property type="component" value="Unassembled WGS sequence"/>
</dbReference>
<protein>
    <submittedName>
        <fullName evidence="3">Alkyl hydroperoxide reductase AhpD</fullName>
    </submittedName>
</protein>
<keyword evidence="4" id="KW-1185">Reference proteome</keyword>